<dbReference type="InterPro" id="IPR049453">
    <property type="entry name" value="Memb_transporter_dom"/>
</dbReference>
<keyword evidence="10" id="KW-1185">Reference proteome</keyword>
<feature type="transmembrane region" description="Helical" evidence="7">
    <location>
        <begin position="162"/>
        <end position="182"/>
    </location>
</feature>
<keyword evidence="2" id="KW-1003">Cell membrane</keyword>
<evidence type="ECO:0000256" key="2">
    <source>
        <dbReference type="ARBA" id="ARBA00022475"/>
    </source>
</evidence>
<dbReference type="Pfam" id="PF13515">
    <property type="entry name" value="FUSC_2"/>
    <property type="match status" value="1"/>
</dbReference>
<dbReference type="GO" id="GO:0005886">
    <property type="term" value="C:plasma membrane"/>
    <property type="evidence" value="ECO:0007669"/>
    <property type="project" value="UniProtKB-SubCell"/>
</dbReference>
<keyword evidence="4 7" id="KW-1133">Transmembrane helix</keyword>
<feature type="transmembrane region" description="Helical" evidence="7">
    <location>
        <begin position="422"/>
        <end position="447"/>
    </location>
</feature>
<comment type="subcellular location">
    <subcellularLocation>
        <location evidence="1">Cell membrane</location>
        <topology evidence="1">Multi-pass membrane protein</topology>
    </subcellularLocation>
</comment>
<evidence type="ECO:0000256" key="6">
    <source>
        <dbReference type="ARBA" id="ARBA00043993"/>
    </source>
</evidence>
<dbReference type="AlphaFoldDB" id="A0A1M6TC00"/>
<evidence type="ECO:0000256" key="7">
    <source>
        <dbReference type="SAM" id="Phobius"/>
    </source>
</evidence>
<evidence type="ECO:0000256" key="4">
    <source>
        <dbReference type="ARBA" id="ARBA00022989"/>
    </source>
</evidence>
<feature type="domain" description="Integral membrane bound transporter" evidence="8">
    <location>
        <begin position="378"/>
        <end position="502"/>
    </location>
</feature>
<evidence type="ECO:0000313" key="10">
    <source>
        <dbReference type="Proteomes" id="UP000184452"/>
    </source>
</evidence>
<organism evidence="9 10">
    <name type="scientific">Nocardiopsis flavescens</name>
    <dbReference type="NCBI Taxonomy" id="758803"/>
    <lineage>
        <taxon>Bacteria</taxon>
        <taxon>Bacillati</taxon>
        <taxon>Actinomycetota</taxon>
        <taxon>Actinomycetes</taxon>
        <taxon>Streptosporangiales</taxon>
        <taxon>Nocardiopsidaceae</taxon>
        <taxon>Nocardiopsis</taxon>
    </lineage>
</organism>
<comment type="similarity">
    <text evidence="6">Belongs to the YccS/YhfK family.</text>
</comment>
<protein>
    <submittedName>
        <fullName evidence="9">Uncharacterized membrane protein YccC</fullName>
    </submittedName>
</protein>
<evidence type="ECO:0000256" key="1">
    <source>
        <dbReference type="ARBA" id="ARBA00004651"/>
    </source>
</evidence>
<dbReference type="EMBL" id="FQZK01000023">
    <property type="protein sequence ID" value="SHK54527.1"/>
    <property type="molecule type" value="Genomic_DNA"/>
</dbReference>
<evidence type="ECO:0000313" key="9">
    <source>
        <dbReference type="EMBL" id="SHK54527.1"/>
    </source>
</evidence>
<proteinExistence type="inferred from homology"/>
<keyword evidence="3 7" id="KW-0812">Transmembrane</keyword>
<sequence length="690" mass="73485">MGDPSHPGARRVAVGERPRPRVDLRAVFGLESGAWAWTTATQAAIAMTVSFALAAWLFGAQIATLAAMGSMTVLYEKKTPYAYRAAALALVGVGFVISVSLGSLASALSPWAAVFSIGLTAGLATLVCAAWRVDKPGPMFFVLVGAISTIVPGGLADVPLHAAIAAFGAAIGWAVSMSGVFVRARQPERQAVAGAYRKLAMLLRAVGTPELDHAQHDASVAVADAWRLVLLAQTRGYRTSDEAARLRSLLRWVSDIHLSATQVCMARPARLPSEAADFAERMAVAVSAPEKAPDPADLDGLRRGMRPRSLEARLYGLMARASTTARRGASGPEDDDERSRNLHDERYPALWGALRSSVSADSLIRPTALRMWITVTAAGALALAVGLENSYWVGITTTAVLQGGNVVLTLNRSVQRSLGTLIGVVVGALLIAAHPPLAGVVLLAGLFQGAAQLVIGRNFFYASVLLTPMALLLSYTAAPHPITELAETRIIDTVVGSLVGLAGATLLWRGASATRLPQSIVRVLEEARRCMAAVLDQDTAIDARLRYELRRDMRAALVSLRGVYESAIGDVPRAASTRPLWPVVVATQRTGYLALSALAVEHPEPVGTITLQRVDLAFRELISAMEERRTPRLGALPRLPAHPRINMELRALSTAMAGAVAQDERTALLEAQKRAELERRRAQGDVDADL</sequence>
<keyword evidence="5 7" id="KW-0472">Membrane</keyword>
<dbReference type="Proteomes" id="UP000184452">
    <property type="component" value="Unassembled WGS sequence"/>
</dbReference>
<dbReference type="PANTHER" id="PTHR30509:SF9">
    <property type="entry name" value="MULTIDRUG RESISTANCE PROTEIN MDTO"/>
    <property type="match status" value="1"/>
</dbReference>
<feature type="transmembrane region" description="Helical" evidence="7">
    <location>
        <begin position="81"/>
        <end position="105"/>
    </location>
</feature>
<feature type="transmembrane region" description="Helical" evidence="7">
    <location>
        <begin position="138"/>
        <end position="156"/>
    </location>
</feature>
<gene>
    <name evidence="9" type="ORF">SAMN05421803_12312</name>
</gene>
<name>A0A1M6TC00_9ACTN</name>
<feature type="transmembrane region" description="Helical" evidence="7">
    <location>
        <begin position="43"/>
        <end position="69"/>
    </location>
</feature>
<evidence type="ECO:0000256" key="3">
    <source>
        <dbReference type="ARBA" id="ARBA00022692"/>
    </source>
</evidence>
<accession>A0A1M6TC00</accession>
<evidence type="ECO:0000256" key="5">
    <source>
        <dbReference type="ARBA" id="ARBA00023136"/>
    </source>
</evidence>
<feature type="transmembrane region" description="Helical" evidence="7">
    <location>
        <begin position="367"/>
        <end position="385"/>
    </location>
</feature>
<feature type="transmembrane region" description="Helical" evidence="7">
    <location>
        <begin position="111"/>
        <end position="131"/>
    </location>
</feature>
<reference evidence="9 10" key="1">
    <citation type="submission" date="2016-11" db="EMBL/GenBank/DDBJ databases">
        <authorList>
            <person name="Jaros S."/>
            <person name="Januszkiewicz K."/>
            <person name="Wedrychowicz H."/>
        </authorList>
    </citation>
    <scope>NUCLEOTIDE SEQUENCE [LARGE SCALE GENOMIC DNA]</scope>
    <source>
        <strain evidence="9 10">CGMCC 4.5723</strain>
    </source>
</reference>
<evidence type="ECO:0000259" key="8">
    <source>
        <dbReference type="Pfam" id="PF13515"/>
    </source>
</evidence>
<feature type="transmembrane region" description="Helical" evidence="7">
    <location>
        <begin position="459"/>
        <end position="478"/>
    </location>
</feature>
<dbReference type="STRING" id="758803.SAMN05421803_12312"/>
<feature type="transmembrane region" description="Helical" evidence="7">
    <location>
        <begin position="490"/>
        <end position="508"/>
    </location>
</feature>
<dbReference type="PANTHER" id="PTHR30509">
    <property type="entry name" value="P-HYDROXYBENZOIC ACID EFFLUX PUMP SUBUNIT-RELATED"/>
    <property type="match status" value="1"/>
</dbReference>